<accession>A0ABX6TAA2</accession>
<dbReference type="PROSITE" id="PS51257">
    <property type="entry name" value="PROKAR_LIPOPROTEIN"/>
    <property type="match status" value="1"/>
</dbReference>
<proteinExistence type="predicted"/>
<sequence>MRRILLVAAALSLAGCMARAPQPEPAKPPPVVETPQARSNLIGMSAGELIQRMGQPALQVREGPGLKLQFRGRSCILDAYLYPPTEGTGVERVTHVDTRLENGNDTSQPACIASLTRS</sequence>
<reference evidence="2 3" key="1">
    <citation type="submission" date="2020-08" db="EMBL/GenBank/DDBJ databases">
        <title>Genome sequence of Sphingomonas sediminicola KACC 15039T.</title>
        <authorList>
            <person name="Hyun D.-W."/>
            <person name="Bae J.-W."/>
        </authorList>
    </citation>
    <scope>NUCLEOTIDE SEQUENCE [LARGE SCALE GENOMIC DNA]</scope>
    <source>
        <strain evidence="2 3">KACC 15039</strain>
    </source>
</reference>
<feature type="chain" id="PRO_5046091065" evidence="1">
    <location>
        <begin position="21"/>
        <end position="118"/>
    </location>
</feature>
<dbReference type="Proteomes" id="UP000516105">
    <property type="component" value="Chromosome"/>
</dbReference>
<gene>
    <name evidence="2" type="ORF">H9L14_00770</name>
</gene>
<evidence type="ECO:0000313" key="2">
    <source>
        <dbReference type="EMBL" id="QNP45882.1"/>
    </source>
</evidence>
<dbReference type="EMBL" id="CP060782">
    <property type="protein sequence ID" value="QNP45882.1"/>
    <property type="molecule type" value="Genomic_DNA"/>
</dbReference>
<keyword evidence="3" id="KW-1185">Reference proteome</keyword>
<dbReference type="RefSeq" id="WP_187708835.1">
    <property type="nucleotide sequence ID" value="NZ_CP060782.1"/>
</dbReference>
<feature type="signal peptide" evidence="1">
    <location>
        <begin position="1"/>
        <end position="20"/>
    </location>
</feature>
<evidence type="ECO:0000256" key="1">
    <source>
        <dbReference type="SAM" id="SignalP"/>
    </source>
</evidence>
<keyword evidence="1" id="KW-0732">Signal</keyword>
<organism evidence="2 3">
    <name type="scientific">Sphingomonas sediminicola</name>
    <dbReference type="NCBI Taxonomy" id="386874"/>
    <lineage>
        <taxon>Bacteria</taxon>
        <taxon>Pseudomonadati</taxon>
        <taxon>Pseudomonadota</taxon>
        <taxon>Alphaproteobacteria</taxon>
        <taxon>Sphingomonadales</taxon>
        <taxon>Sphingomonadaceae</taxon>
        <taxon>Sphingomonas</taxon>
    </lineage>
</organism>
<protein>
    <submittedName>
        <fullName evidence="2">Uncharacterized protein</fullName>
    </submittedName>
</protein>
<evidence type="ECO:0000313" key="3">
    <source>
        <dbReference type="Proteomes" id="UP000516105"/>
    </source>
</evidence>
<name>A0ABX6TAA2_9SPHN</name>